<proteinExistence type="predicted"/>
<gene>
    <name evidence="2" type="ORF">DB30_01352</name>
</gene>
<evidence type="ECO:0000256" key="1">
    <source>
        <dbReference type="SAM" id="MobiDB-lite"/>
    </source>
</evidence>
<sequence>MAMSASLGVAWWLWTYDPPWPWTTGHAAIPGSIRARASHLEALAPLPTPTPEEGANEMATTTFFVKGNTPEKTEILAERPEWMAKERDDDAPVAYPAEYEDQLQTTPNKRAGTFAPPAKLPRY</sequence>
<organism evidence="2 3">
    <name type="scientific">Enhygromyxa salina</name>
    <dbReference type="NCBI Taxonomy" id="215803"/>
    <lineage>
        <taxon>Bacteria</taxon>
        <taxon>Pseudomonadati</taxon>
        <taxon>Myxococcota</taxon>
        <taxon>Polyangia</taxon>
        <taxon>Nannocystales</taxon>
        <taxon>Nannocystaceae</taxon>
        <taxon>Enhygromyxa</taxon>
    </lineage>
</organism>
<comment type="caution">
    <text evidence="2">The sequence shown here is derived from an EMBL/GenBank/DDBJ whole genome shotgun (WGS) entry which is preliminary data.</text>
</comment>
<protein>
    <submittedName>
        <fullName evidence="2">Uncharacterized protein</fullName>
    </submittedName>
</protein>
<dbReference type="EMBL" id="JMCC02000013">
    <property type="protein sequence ID" value="KIG18243.1"/>
    <property type="molecule type" value="Genomic_DNA"/>
</dbReference>
<dbReference type="AlphaFoldDB" id="A0A0C2A4F0"/>
<feature type="region of interest" description="Disordered" evidence="1">
    <location>
        <begin position="100"/>
        <end position="123"/>
    </location>
</feature>
<reference evidence="2 3" key="1">
    <citation type="submission" date="2014-12" db="EMBL/GenBank/DDBJ databases">
        <title>Genome assembly of Enhygromyxa salina DSM 15201.</title>
        <authorList>
            <person name="Sharma G."/>
            <person name="Subramanian S."/>
        </authorList>
    </citation>
    <scope>NUCLEOTIDE SEQUENCE [LARGE SCALE GENOMIC DNA]</scope>
    <source>
        <strain evidence="2 3">DSM 15201</strain>
    </source>
</reference>
<evidence type="ECO:0000313" key="2">
    <source>
        <dbReference type="EMBL" id="KIG18243.1"/>
    </source>
</evidence>
<evidence type="ECO:0000313" key="3">
    <source>
        <dbReference type="Proteomes" id="UP000031599"/>
    </source>
</evidence>
<accession>A0A0C2A4F0</accession>
<dbReference type="Proteomes" id="UP000031599">
    <property type="component" value="Unassembled WGS sequence"/>
</dbReference>
<name>A0A0C2A4F0_9BACT</name>